<reference evidence="3" key="1">
    <citation type="submission" date="2020-11" db="EMBL/GenBank/DDBJ databases">
        <authorList>
            <consortium name="DOE Joint Genome Institute"/>
            <person name="Ahrendt S."/>
            <person name="Riley R."/>
            <person name="Andreopoulos W."/>
            <person name="LaButti K."/>
            <person name="Pangilinan J."/>
            <person name="Ruiz-duenas F.J."/>
            <person name="Barrasa J.M."/>
            <person name="Sanchez-Garcia M."/>
            <person name="Camarero S."/>
            <person name="Miyauchi S."/>
            <person name="Serrano A."/>
            <person name="Linde D."/>
            <person name="Babiker R."/>
            <person name="Drula E."/>
            <person name="Ayuso-Fernandez I."/>
            <person name="Pacheco R."/>
            <person name="Padilla G."/>
            <person name="Ferreira P."/>
            <person name="Barriuso J."/>
            <person name="Kellner H."/>
            <person name="Castanera R."/>
            <person name="Alfaro M."/>
            <person name="Ramirez L."/>
            <person name="Pisabarro A.G."/>
            <person name="Kuo A."/>
            <person name="Tritt A."/>
            <person name="Lipzen A."/>
            <person name="He G."/>
            <person name="Yan M."/>
            <person name="Ng V."/>
            <person name="Cullen D."/>
            <person name="Martin F."/>
            <person name="Rosso M.-N."/>
            <person name="Henrissat B."/>
            <person name="Hibbett D."/>
            <person name="Martinez A.T."/>
            <person name="Grigoriev I.V."/>
        </authorList>
    </citation>
    <scope>NUCLEOTIDE SEQUENCE</scope>
    <source>
        <strain evidence="3">AH 44721</strain>
    </source>
</reference>
<feature type="transmembrane region" description="Helical" evidence="1">
    <location>
        <begin position="54"/>
        <end position="73"/>
    </location>
</feature>
<keyword evidence="1" id="KW-0812">Transmembrane</keyword>
<feature type="transmembrane region" description="Helical" evidence="1">
    <location>
        <begin position="275"/>
        <end position="292"/>
    </location>
</feature>
<name>A0A9P5NZW4_GYMJU</name>
<protein>
    <recommendedName>
        <fullName evidence="2">DUF6535 domain-containing protein</fullName>
    </recommendedName>
</protein>
<feature type="transmembrane region" description="Helical" evidence="1">
    <location>
        <begin position="185"/>
        <end position="209"/>
    </location>
</feature>
<dbReference type="Proteomes" id="UP000724874">
    <property type="component" value="Unassembled WGS sequence"/>
</dbReference>
<sequence length="313" mass="35584">MLTEELDSEPKWQSGDPYQYPIPCDGDPWQKLLKPLLERDRAQCESWKDEVHNLLIFAGLFSSVLTSFVLVSYSSLQPDQNKVIINILAHIAARLDNPLNNTLLSGAEPVVPAMLEDAIPSSSTRINIFWFTSLVLSLTAALIGIISLQWLEEHQHYQSTLSSRQKFALFNMRLEGLKAWHLPEIFSALPLLLQLALTLFFVGLIDFLFHSSSAVAIPVVAFIGIPFTFVILTTVIPALQTFGFCLPLPGKVPQQAPYKSTQSRLFRHLLIYSKHVFRLFAYVYYSLYRYIFLLPSRFRREEGPAPRGSNNRL</sequence>
<accession>A0A9P5NZW4</accession>
<feature type="transmembrane region" description="Helical" evidence="1">
    <location>
        <begin position="216"/>
        <end position="239"/>
    </location>
</feature>
<dbReference type="AlphaFoldDB" id="A0A9P5NZW4"/>
<dbReference type="EMBL" id="JADNYJ010000006">
    <property type="protein sequence ID" value="KAF8910511.1"/>
    <property type="molecule type" value="Genomic_DNA"/>
</dbReference>
<dbReference type="Pfam" id="PF20153">
    <property type="entry name" value="DUF6535"/>
    <property type="match status" value="1"/>
</dbReference>
<proteinExistence type="predicted"/>
<dbReference type="OrthoDB" id="2756178at2759"/>
<keyword evidence="4" id="KW-1185">Reference proteome</keyword>
<feature type="domain" description="DUF6535" evidence="2">
    <location>
        <begin position="29"/>
        <end position="210"/>
    </location>
</feature>
<evidence type="ECO:0000313" key="4">
    <source>
        <dbReference type="Proteomes" id="UP000724874"/>
    </source>
</evidence>
<dbReference type="InterPro" id="IPR045338">
    <property type="entry name" value="DUF6535"/>
</dbReference>
<evidence type="ECO:0000259" key="2">
    <source>
        <dbReference type="Pfam" id="PF20153"/>
    </source>
</evidence>
<gene>
    <name evidence="3" type="ORF">CPB84DRAFT_1222866</name>
</gene>
<organism evidence="3 4">
    <name type="scientific">Gymnopilus junonius</name>
    <name type="common">Spectacular rustgill mushroom</name>
    <name type="synonym">Gymnopilus spectabilis subsp. junonius</name>
    <dbReference type="NCBI Taxonomy" id="109634"/>
    <lineage>
        <taxon>Eukaryota</taxon>
        <taxon>Fungi</taxon>
        <taxon>Dikarya</taxon>
        <taxon>Basidiomycota</taxon>
        <taxon>Agaricomycotina</taxon>
        <taxon>Agaricomycetes</taxon>
        <taxon>Agaricomycetidae</taxon>
        <taxon>Agaricales</taxon>
        <taxon>Agaricineae</taxon>
        <taxon>Hymenogastraceae</taxon>
        <taxon>Gymnopilus</taxon>
    </lineage>
</organism>
<evidence type="ECO:0000256" key="1">
    <source>
        <dbReference type="SAM" id="Phobius"/>
    </source>
</evidence>
<keyword evidence="1" id="KW-1133">Transmembrane helix</keyword>
<keyword evidence="1" id="KW-0472">Membrane</keyword>
<evidence type="ECO:0000313" key="3">
    <source>
        <dbReference type="EMBL" id="KAF8910511.1"/>
    </source>
</evidence>
<comment type="caution">
    <text evidence="3">The sequence shown here is derived from an EMBL/GenBank/DDBJ whole genome shotgun (WGS) entry which is preliminary data.</text>
</comment>
<feature type="transmembrane region" description="Helical" evidence="1">
    <location>
        <begin position="128"/>
        <end position="151"/>
    </location>
</feature>